<evidence type="ECO:0000313" key="1">
    <source>
        <dbReference type="EMBL" id="GIH62919.1"/>
    </source>
</evidence>
<accession>A0ABQ4GNB0</accession>
<dbReference type="EMBL" id="BOOF01000019">
    <property type="protein sequence ID" value="GIH62919.1"/>
    <property type="molecule type" value="Genomic_DNA"/>
</dbReference>
<dbReference type="Proteomes" id="UP000660454">
    <property type="component" value="Unassembled WGS sequence"/>
</dbReference>
<name>A0ABQ4GNB0_9ACTN</name>
<organism evidence="1 2">
    <name type="scientific">Microbispora siamensis</name>
    <dbReference type="NCBI Taxonomy" id="564413"/>
    <lineage>
        <taxon>Bacteria</taxon>
        <taxon>Bacillati</taxon>
        <taxon>Actinomycetota</taxon>
        <taxon>Actinomycetes</taxon>
        <taxon>Streptosporangiales</taxon>
        <taxon>Streptosporangiaceae</taxon>
        <taxon>Microbispora</taxon>
    </lineage>
</organism>
<sequence>MPSPPSHIEPYPLGPVPGAVAAEALEDDGVAAVHAEAVRLQQAAKVVTAQIGVVGA</sequence>
<evidence type="ECO:0000313" key="2">
    <source>
        <dbReference type="Proteomes" id="UP000660454"/>
    </source>
</evidence>
<comment type="caution">
    <text evidence="1">The sequence shown here is derived from an EMBL/GenBank/DDBJ whole genome shotgun (WGS) entry which is preliminary data.</text>
</comment>
<protein>
    <submittedName>
        <fullName evidence="1">Uncharacterized protein</fullName>
    </submittedName>
</protein>
<keyword evidence="2" id="KW-1185">Reference proteome</keyword>
<gene>
    <name evidence="1" type="ORF">Msi02_37360</name>
</gene>
<reference evidence="1 2" key="1">
    <citation type="submission" date="2021-01" db="EMBL/GenBank/DDBJ databases">
        <title>Whole genome shotgun sequence of Microbispora siamensis NBRC 104113.</title>
        <authorList>
            <person name="Komaki H."/>
            <person name="Tamura T."/>
        </authorList>
    </citation>
    <scope>NUCLEOTIDE SEQUENCE [LARGE SCALE GENOMIC DNA]</scope>
    <source>
        <strain evidence="1 2">NBRC 104113</strain>
    </source>
</reference>
<proteinExistence type="predicted"/>
<dbReference type="RefSeq" id="WP_204049513.1">
    <property type="nucleotide sequence ID" value="NZ_BOOF01000019.1"/>
</dbReference>